<feature type="domain" description="Mos1 transposase HTH" evidence="1">
    <location>
        <begin position="10"/>
        <end position="52"/>
    </location>
</feature>
<evidence type="ECO:0000313" key="2">
    <source>
        <dbReference type="EMBL" id="GBM58575.1"/>
    </source>
</evidence>
<dbReference type="EMBL" id="BGPR01001640">
    <property type="protein sequence ID" value="GBM58575.1"/>
    <property type="molecule type" value="Genomic_DNA"/>
</dbReference>
<keyword evidence="3" id="KW-1185">Reference proteome</keyword>
<dbReference type="AlphaFoldDB" id="A0A4Y2H0F1"/>
<dbReference type="Gene3D" id="1.10.10.1450">
    <property type="match status" value="1"/>
</dbReference>
<sequence length="86" mass="9780">MAYVIEQTTCIKFSFQNKISATKAFEMLQKAFKDDCVSKTTVFDWNKKFKDGGECAIDDPRFGRPSTSINDQDIDKVTELVLGDRC</sequence>
<organism evidence="2 3">
    <name type="scientific">Araneus ventricosus</name>
    <name type="common">Orbweaver spider</name>
    <name type="synonym">Epeira ventricosa</name>
    <dbReference type="NCBI Taxonomy" id="182803"/>
    <lineage>
        <taxon>Eukaryota</taxon>
        <taxon>Metazoa</taxon>
        <taxon>Ecdysozoa</taxon>
        <taxon>Arthropoda</taxon>
        <taxon>Chelicerata</taxon>
        <taxon>Arachnida</taxon>
        <taxon>Araneae</taxon>
        <taxon>Araneomorphae</taxon>
        <taxon>Entelegynae</taxon>
        <taxon>Araneoidea</taxon>
        <taxon>Araneidae</taxon>
        <taxon>Araneus</taxon>
    </lineage>
</organism>
<dbReference type="PANTHER" id="PTHR46060">
    <property type="entry name" value="MARINER MOS1 TRANSPOSASE-LIKE PROTEIN"/>
    <property type="match status" value="1"/>
</dbReference>
<name>A0A4Y2H0F1_ARAVE</name>
<evidence type="ECO:0000313" key="3">
    <source>
        <dbReference type="Proteomes" id="UP000499080"/>
    </source>
</evidence>
<protein>
    <recommendedName>
        <fullName evidence="1">Mos1 transposase HTH domain-containing protein</fullName>
    </recommendedName>
</protein>
<dbReference type="Pfam" id="PF17906">
    <property type="entry name" value="HTH_48"/>
    <property type="match status" value="1"/>
</dbReference>
<dbReference type="InterPro" id="IPR052709">
    <property type="entry name" value="Transposase-MT_Hybrid"/>
</dbReference>
<evidence type="ECO:0000259" key="1">
    <source>
        <dbReference type="Pfam" id="PF17906"/>
    </source>
</evidence>
<proteinExistence type="predicted"/>
<gene>
    <name evidence="2" type="ORF">AVEN_222800_1</name>
</gene>
<dbReference type="Proteomes" id="UP000499080">
    <property type="component" value="Unassembled WGS sequence"/>
</dbReference>
<comment type="caution">
    <text evidence="2">The sequence shown here is derived from an EMBL/GenBank/DDBJ whole genome shotgun (WGS) entry which is preliminary data.</text>
</comment>
<dbReference type="OrthoDB" id="6433839at2759"/>
<dbReference type="InterPro" id="IPR041426">
    <property type="entry name" value="Mos1_HTH"/>
</dbReference>
<reference evidence="2 3" key="1">
    <citation type="journal article" date="2019" name="Sci. Rep.">
        <title>Orb-weaving spider Araneus ventricosus genome elucidates the spidroin gene catalogue.</title>
        <authorList>
            <person name="Kono N."/>
            <person name="Nakamura H."/>
            <person name="Ohtoshi R."/>
            <person name="Moran D.A.P."/>
            <person name="Shinohara A."/>
            <person name="Yoshida Y."/>
            <person name="Fujiwara M."/>
            <person name="Mori M."/>
            <person name="Tomita M."/>
            <person name="Arakawa K."/>
        </authorList>
    </citation>
    <scope>NUCLEOTIDE SEQUENCE [LARGE SCALE GENOMIC DNA]</scope>
</reference>
<accession>A0A4Y2H0F1</accession>
<dbReference type="PANTHER" id="PTHR46060:SF1">
    <property type="entry name" value="MARINER MOS1 TRANSPOSASE-LIKE PROTEIN"/>
    <property type="match status" value="1"/>
</dbReference>